<dbReference type="PANTHER" id="PTHR12144:SF0">
    <property type="entry name" value="NEGATIVE ELONGATION FACTOR C_D"/>
    <property type="match status" value="1"/>
</dbReference>
<reference evidence="8" key="1">
    <citation type="submission" date="2025-08" db="UniProtKB">
        <authorList>
            <consortium name="RefSeq"/>
        </authorList>
    </citation>
    <scope>IDENTIFICATION</scope>
    <source>
        <tissue evidence="8">Whole organism</tissue>
    </source>
</reference>
<dbReference type="PANTHER" id="PTHR12144">
    <property type="entry name" value="NEGATIVE ELONGATION FACTOR D"/>
    <property type="match status" value="1"/>
</dbReference>
<proteinExistence type="inferred from homology"/>
<evidence type="ECO:0000256" key="1">
    <source>
        <dbReference type="ARBA" id="ARBA00004123"/>
    </source>
</evidence>
<evidence type="ECO:0000256" key="4">
    <source>
        <dbReference type="ARBA" id="ARBA00023015"/>
    </source>
</evidence>
<comment type="similarity">
    <text evidence="2">Belongs to the NELF-D family.</text>
</comment>
<evidence type="ECO:0000256" key="6">
    <source>
        <dbReference type="ARBA" id="ARBA00023242"/>
    </source>
</evidence>
<dbReference type="AlphaFoldDB" id="A0A8B7PIN3"/>
<evidence type="ECO:0000256" key="3">
    <source>
        <dbReference type="ARBA" id="ARBA00022491"/>
    </source>
</evidence>
<keyword evidence="8" id="KW-0648">Protein biosynthesis</keyword>
<dbReference type="GO" id="GO:0003723">
    <property type="term" value="F:RNA binding"/>
    <property type="evidence" value="ECO:0007669"/>
    <property type="project" value="TreeGrafter"/>
</dbReference>
<dbReference type="Pfam" id="PF04858">
    <property type="entry name" value="TH1"/>
    <property type="match status" value="1"/>
</dbReference>
<dbReference type="GO" id="GO:0003746">
    <property type="term" value="F:translation elongation factor activity"/>
    <property type="evidence" value="ECO:0007669"/>
    <property type="project" value="UniProtKB-KW"/>
</dbReference>
<name>A0A8B7PIN3_HYAAZ</name>
<gene>
    <name evidence="8" type="primary">LOC108681499</name>
</gene>
<dbReference type="OrthoDB" id="511287at2759"/>
<dbReference type="GO" id="GO:0034244">
    <property type="term" value="P:negative regulation of transcription elongation by RNA polymerase II"/>
    <property type="evidence" value="ECO:0007669"/>
    <property type="project" value="TreeGrafter"/>
</dbReference>
<dbReference type="GeneID" id="108681499"/>
<evidence type="ECO:0000256" key="2">
    <source>
        <dbReference type="ARBA" id="ARBA00005726"/>
    </source>
</evidence>
<keyword evidence="8" id="KW-0251">Elongation factor</keyword>
<keyword evidence="5" id="KW-0804">Transcription</keyword>
<keyword evidence="7" id="KW-1185">Reference proteome</keyword>
<evidence type="ECO:0000256" key="5">
    <source>
        <dbReference type="ARBA" id="ARBA00023163"/>
    </source>
</evidence>
<comment type="subcellular location">
    <subcellularLocation>
        <location evidence="1">Nucleus</location>
    </subcellularLocation>
</comment>
<keyword evidence="3" id="KW-0678">Repressor</keyword>
<dbReference type="InterPro" id="IPR006942">
    <property type="entry name" value="TH1"/>
</dbReference>
<keyword evidence="4" id="KW-0805">Transcription regulation</keyword>
<keyword evidence="6" id="KW-0539">Nucleus</keyword>
<dbReference type="RefSeq" id="XP_018026023.1">
    <property type="nucleotide sequence ID" value="XM_018170534.1"/>
</dbReference>
<dbReference type="KEGG" id="hazt:108681499"/>
<organism evidence="7 8">
    <name type="scientific">Hyalella azteca</name>
    <name type="common">Amphipod</name>
    <dbReference type="NCBI Taxonomy" id="294128"/>
    <lineage>
        <taxon>Eukaryota</taxon>
        <taxon>Metazoa</taxon>
        <taxon>Ecdysozoa</taxon>
        <taxon>Arthropoda</taxon>
        <taxon>Crustacea</taxon>
        <taxon>Multicrustacea</taxon>
        <taxon>Malacostraca</taxon>
        <taxon>Eumalacostraca</taxon>
        <taxon>Peracarida</taxon>
        <taxon>Amphipoda</taxon>
        <taxon>Senticaudata</taxon>
        <taxon>Talitrida</taxon>
        <taxon>Talitroidea</taxon>
        <taxon>Hyalellidae</taxon>
        <taxon>Hyalella</taxon>
    </lineage>
</organism>
<dbReference type="Proteomes" id="UP000694843">
    <property type="component" value="Unplaced"/>
</dbReference>
<dbReference type="CTD" id="32607"/>
<dbReference type="GO" id="GO:0032021">
    <property type="term" value="C:NELF complex"/>
    <property type="evidence" value="ECO:0007669"/>
    <property type="project" value="TreeGrafter"/>
</dbReference>
<accession>A0A8B7PIN3</accession>
<evidence type="ECO:0000313" key="7">
    <source>
        <dbReference type="Proteomes" id="UP000694843"/>
    </source>
</evidence>
<sequence>MEDEFVARNWEGATDSVSMMMDIGEGGEDVAPLEVQQNCLEQFATTDFIMEPGIFSTLKRYFQAGGNPEQVIEMLSENYQAMAQMANLMAEWLILAGASINEVQAMVENHLKSVILKTFDPKKADTIFNEEGDAPSWLTDLIEHSTWRSVVYKLAEEFPDCLMLNFTIKLISDAGFQGEIRSISTAAQQIEVFSRILKTSTTAYLQATDSARSTTVREFAKMVCHGQHTYLYAQVMLQILAQEPKGGSNVKRLQQEITKYAVGSGYNVTPIQLALCGANTCPRAAMALVPMLTRNALNPADITLLYKLYSAPDAPPPDFLRIPQFLELLIDALFKPGSKVNPEHKLKYFFLLAYAASVYETPKKGKKPGQVCKDDLKQTQQAIEKVHSICLGGRNAMELIAEIQTLYSCIRFPVVSVGVVRWVECVVKEPTFFKLCTEAVPTQLALLDEVVTLHPLLHTPILQLLIELFESEQNDLEILVQLEVRKMLLDRMVHLLSRGCVIPVMSYIKSCTDKDDTDISLIRYFVREVLEIVAAPYSLDFIKLFLPLVENDDITGTIRSSDNDLVSQFIGQCQSHFLVGS</sequence>
<protein>
    <submittedName>
        <fullName evidence="8">Negative elongation factor D</fullName>
    </submittedName>
</protein>
<dbReference type="OMA" id="CHSEHTY"/>
<evidence type="ECO:0000313" key="8">
    <source>
        <dbReference type="RefSeq" id="XP_018026023.1"/>
    </source>
</evidence>